<reference evidence="3" key="1">
    <citation type="submission" date="2019-07" db="EMBL/GenBank/DDBJ databases">
        <title>Bacillus alkalisoli sp. nov. isolated from saline soil.</title>
        <authorList>
            <person name="Sun J.-Q."/>
            <person name="Xu L."/>
        </authorList>
    </citation>
    <scope>NUCLEOTIDE SEQUENCE [LARGE SCALE GENOMIC DNA]</scope>
    <source>
        <strain evidence="3">M4U3P1</strain>
    </source>
</reference>
<feature type="transmembrane region" description="Helical" evidence="1">
    <location>
        <begin position="12"/>
        <end position="33"/>
    </location>
</feature>
<sequence length="105" mass="12132">MRRFVKDIGRSLELLLFLGIGLYITEYVAGPFYEGQGIRFEGNVWVNWFAISYVLFVVYVVIMGLFLFKNVAFYRWFLSSVIFWILCAGAIFVVVLPVVVGENPF</sequence>
<evidence type="ECO:0000313" key="2">
    <source>
        <dbReference type="EMBL" id="QKS72787.1"/>
    </source>
</evidence>
<keyword evidence="1" id="KW-1133">Transmembrane helix</keyword>
<dbReference type="Proteomes" id="UP000318138">
    <property type="component" value="Chromosome"/>
</dbReference>
<protein>
    <submittedName>
        <fullName evidence="2">Uncharacterized protein</fullName>
    </submittedName>
</protein>
<keyword evidence="1" id="KW-0472">Membrane</keyword>
<name>A0A859FI15_9BACI</name>
<evidence type="ECO:0000313" key="3">
    <source>
        <dbReference type="Proteomes" id="UP000318138"/>
    </source>
</evidence>
<dbReference type="EMBL" id="CP041372">
    <property type="protein sequence ID" value="QKS72787.1"/>
    <property type="molecule type" value="Genomic_DNA"/>
</dbReference>
<dbReference type="RefSeq" id="WP_176010754.1">
    <property type="nucleotide sequence ID" value="NZ_CP041372.2"/>
</dbReference>
<dbReference type="AlphaFoldDB" id="A0A859FI15"/>
<feature type="transmembrane region" description="Helical" evidence="1">
    <location>
        <begin position="80"/>
        <end position="100"/>
    </location>
</feature>
<dbReference type="KEGG" id="psua:FLK61_39955"/>
<keyword evidence="3" id="KW-1185">Reference proteome</keyword>
<organism evidence="2 3">
    <name type="scientific">Paenalkalicoccus suaedae</name>
    <dbReference type="NCBI Taxonomy" id="2592382"/>
    <lineage>
        <taxon>Bacteria</taxon>
        <taxon>Bacillati</taxon>
        <taxon>Bacillota</taxon>
        <taxon>Bacilli</taxon>
        <taxon>Bacillales</taxon>
        <taxon>Bacillaceae</taxon>
        <taxon>Paenalkalicoccus</taxon>
    </lineage>
</organism>
<evidence type="ECO:0000256" key="1">
    <source>
        <dbReference type="SAM" id="Phobius"/>
    </source>
</evidence>
<feature type="transmembrane region" description="Helical" evidence="1">
    <location>
        <begin position="45"/>
        <end position="68"/>
    </location>
</feature>
<gene>
    <name evidence="2" type="ORF">FLK61_39955</name>
</gene>
<keyword evidence="1" id="KW-0812">Transmembrane</keyword>
<accession>A0A859FI15</accession>
<proteinExistence type="predicted"/>